<evidence type="ECO:0000259" key="3">
    <source>
        <dbReference type="Pfam" id="PF22746"/>
    </source>
</evidence>
<accession>A0ABP7F9T9</accession>
<evidence type="ECO:0000256" key="1">
    <source>
        <dbReference type="SAM" id="MobiDB-lite"/>
    </source>
</evidence>
<evidence type="ECO:0000259" key="2">
    <source>
        <dbReference type="Pfam" id="PF13349"/>
    </source>
</evidence>
<name>A0ABP7F9T9_9STAP</name>
<dbReference type="Gene3D" id="2.160.20.120">
    <property type="match status" value="1"/>
</dbReference>
<protein>
    <recommendedName>
        <fullName evidence="6">Adhesin domain-containing protein</fullName>
    </recommendedName>
</protein>
<proteinExistence type="predicted"/>
<evidence type="ECO:0000313" key="5">
    <source>
        <dbReference type="Proteomes" id="UP001500920"/>
    </source>
</evidence>
<sequence>MDNKNRILKMLEEGKITSEEAIRLMEAIESKEKQDDPVQDAKEDRTNRNRSTKNGSKDILNQFMDEFQKYVNPEKANEALNQVKNKMEGQKQTAQVYRTFEKAFDSVKNSSIDAMFTQGSKNRLIETVEDDYSNVSIDIANGNIKVVPTDGSTTARFEVTPFYRKLDKQRNYFQDIICEVKNDELLIVSDIRTARVNIELQVNRETLKRLIISGSNGNVQIESQSFNDLTIDLLNGNISLEDAVSSNAFIRTSRGDITVKAGSHGTIEMISMLGTINTDKLNAKDITISSNGSVNVSLEPGTESATVNANMGSININIPHARAVEGRLSTVIGQINYPPDLNVRFMKSQDIGFKELMLLNDTDEEALLLEVGTKFGSVTLHRS</sequence>
<feature type="domain" description="YvlB/LiaX N-terminal" evidence="3">
    <location>
        <begin position="4"/>
        <end position="33"/>
    </location>
</feature>
<dbReference type="Pfam" id="PF22746">
    <property type="entry name" value="SHOCT-like_DUF2089-C"/>
    <property type="match status" value="1"/>
</dbReference>
<evidence type="ECO:0008006" key="6">
    <source>
        <dbReference type="Google" id="ProtNLM"/>
    </source>
</evidence>
<dbReference type="InterPro" id="IPR053959">
    <property type="entry name" value="YvlB/LiaX_N"/>
</dbReference>
<organism evidence="4 5">
    <name type="scientific">Salinicoccus jeotgali</name>
    <dbReference type="NCBI Taxonomy" id="381634"/>
    <lineage>
        <taxon>Bacteria</taxon>
        <taxon>Bacillati</taxon>
        <taxon>Bacillota</taxon>
        <taxon>Bacilli</taxon>
        <taxon>Bacillales</taxon>
        <taxon>Staphylococcaceae</taxon>
        <taxon>Salinicoccus</taxon>
    </lineage>
</organism>
<dbReference type="InterPro" id="IPR025164">
    <property type="entry name" value="Toastrack_DUF4097"/>
</dbReference>
<feature type="region of interest" description="Disordered" evidence="1">
    <location>
        <begin position="28"/>
        <end position="58"/>
    </location>
</feature>
<keyword evidence="5" id="KW-1185">Reference proteome</keyword>
<dbReference type="RefSeq" id="WP_344704492.1">
    <property type="nucleotide sequence ID" value="NZ_BAABCK010000070.1"/>
</dbReference>
<dbReference type="Proteomes" id="UP001500920">
    <property type="component" value="Unassembled WGS sequence"/>
</dbReference>
<feature type="domain" description="DUF4097" evidence="2">
    <location>
        <begin position="195"/>
        <end position="339"/>
    </location>
</feature>
<feature type="compositionally biased region" description="Basic and acidic residues" evidence="1">
    <location>
        <begin position="28"/>
        <end position="47"/>
    </location>
</feature>
<evidence type="ECO:0000313" key="4">
    <source>
        <dbReference type="EMBL" id="GAA3733829.1"/>
    </source>
</evidence>
<comment type="caution">
    <text evidence="4">The sequence shown here is derived from an EMBL/GenBank/DDBJ whole genome shotgun (WGS) entry which is preliminary data.</text>
</comment>
<dbReference type="Pfam" id="PF13349">
    <property type="entry name" value="DUF4097"/>
    <property type="match status" value="1"/>
</dbReference>
<gene>
    <name evidence="4" type="ORF">GCM10022378_22530</name>
</gene>
<dbReference type="EMBL" id="BAABCK010000070">
    <property type="protein sequence ID" value="GAA3733829.1"/>
    <property type="molecule type" value="Genomic_DNA"/>
</dbReference>
<reference evidence="5" key="1">
    <citation type="journal article" date="2019" name="Int. J. Syst. Evol. Microbiol.">
        <title>The Global Catalogue of Microorganisms (GCM) 10K type strain sequencing project: providing services to taxonomists for standard genome sequencing and annotation.</title>
        <authorList>
            <consortium name="The Broad Institute Genomics Platform"/>
            <consortium name="The Broad Institute Genome Sequencing Center for Infectious Disease"/>
            <person name="Wu L."/>
            <person name="Ma J."/>
        </authorList>
    </citation>
    <scope>NUCLEOTIDE SEQUENCE [LARGE SCALE GENOMIC DNA]</scope>
    <source>
        <strain evidence="5">JCM 16981</strain>
    </source>
</reference>